<evidence type="ECO:0000313" key="1">
    <source>
        <dbReference type="EMBL" id="PWN53230.1"/>
    </source>
</evidence>
<dbReference type="Proteomes" id="UP000245626">
    <property type="component" value="Unassembled WGS sequence"/>
</dbReference>
<gene>
    <name evidence="1" type="ORF">IE53DRAFT_384294</name>
</gene>
<name>A0ACD0P556_9BASI</name>
<accession>A0ACD0P556</accession>
<evidence type="ECO:0000313" key="2">
    <source>
        <dbReference type="Proteomes" id="UP000245626"/>
    </source>
</evidence>
<organism evidence="1 2">
    <name type="scientific">Violaceomyces palustris</name>
    <dbReference type="NCBI Taxonomy" id="1673888"/>
    <lineage>
        <taxon>Eukaryota</taxon>
        <taxon>Fungi</taxon>
        <taxon>Dikarya</taxon>
        <taxon>Basidiomycota</taxon>
        <taxon>Ustilaginomycotina</taxon>
        <taxon>Ustilaginomycetes</taxon>
        <taxon>Violaceomycetales</taxon>
        <taxon>Violaceomycetaceae</taxon>
        <taxon>Violaceomyces</taxon>
    </lineage>
</organism>
<proteinExistence type="predicted"/>
<reference evidence="1 2" key="1">
    <citation type="journal article" date="2018" name="Mol. Biol. Evol.">
        <title>Broad Genomic Sampling Reveals a Smut Pathogenic Ancestry of the Fungal Clade Ustilaginomycotina.</title>
        <authorList>
            <person name="Kijpornyongpan T."/>
            <person name="Mondo S.J."/>
            <person name="Barry K."/>
            <person name="Sandor L."/>
            <person name="Lee J."/>
            <person name="Lipzen A."/>
            <person name="Pangilinan J."/>
            <person name="LaButti K."/>
            <person name="Hainaut M."/>
            <person name="Henrissat B."/>
            <person name="Grigoriev I.V."/>
            <person name="Spatafora J.W."/>
            <person name="Aime M.C."/>
        </authorList>
    </citation>
    <scope>NUCLEOTIDE SEQUENCE [LARGE SCALE GENOMIC DNA]</scope>
    <source>
        <strain evidence="1 2">SA 807</strain>
    </source>
</reference>
<dbReference type="EMBL" id="KZ819735">
    <property type="protein sequence ID" value="PWN53230.1"/>
    <property type="molecule type" value="Genomic_DNA"/>
</dbReference>
<keyword evidence="2" id="KW-1185">Reference proteome</keyword>
<sequence length="495" mass="51974">MASFLSAIFGCCLTRNKGPNSHSQPGQADERTPLITQEGGPSSSAKADPSASHEPSQPTLPRPNYDADALRGIVSDVQSKFINLDSSNLFSPTSSSPLASASARSDDQPTPETDDQEGQGSKQERPLTLVRNLKLHIAQEIADESAKNDPTSKSPRKRVGGGAGGGHDKLPSVHSLKTISRGQARALAASHQGRPQTHQWSTTLEEDEQALDKIGRDEEYDYDFHTAKEGFPPGPGAEDGQDSHQPNQALEGQNGKGRRTRLVDIWSTPSSSGSENERDEAQARCDAELSTAKNPSSNNQQPTGSVSGFARLASSAGILGRKASNSAFNKASASASNPTSPVLSQGDNDQGAASSSSLLTGAKGKNAIKNKKKREKKKLNKKVHSASSSSQNAAPHSPSPPASEAGSKFNVVGSSAATGEDKVGTTGSTKRKNKKKSRSRSSSKNGGSASGPNSSGEAGKKVNEEVEDRIFARLKDSIGKSGPLVESWGKEMDEE</sequence>
<protein>
    <submittedName>
        <fullName evidence="1">Uncharacterized protein</fullName>
    </submittedName>
</protein>